<gene>
    <name evidence="2" type="ORF">IPOD504_LOCUS11154</name>
</gene>
<sequence>MKITSNTQPNHQPAIMGLQHQITSEPIEKKILHKRKSLLDLKSLLEDRGGTIEDRYKEECDQATYDDGDASNNRVYRLDDKPAKTPPLSPHPGVNSVKKGPVAQLETPVNASSYLFGDCENVAAPQSGGARAINRAPSERRELKTPLKTRAHSPNILLRHCTQRSCEEAKFAQLATSFV</sequence>
<feature type="region of interest" description="Disordered" evidence="1">
    <location>
        <begin position="80"/>
        <end position="99"/>
    </location>
</feature>
<protein>
    <submittedName>
        <fullName evidence="2">Uncharacterized protein</fullName>
    </submittedName>
</protein>
<organism evidence="2 3">
    <name type="scientific">Iphiclides podalirius</name>
    <name type="common">scarce swallowtail</name>
    <dbReference type="NCBI Taxonomy" id="110791"/>
    <lineage>
        <taxon>Eukaryota</taxon>
        <taxon>Metazoa</taxon>
        <taxon>Ecdysozoa</taxon>
        <taxon>Arthropoda</taxon>
        <taxon>Hexapoda</taxon>
        <taxon>Insecta</taxon>
        <taxon>Pterygota</taxon>
        <taxon>Neoptera</taxon>
        <taxon>Endopterygota</taxon>
        <taxon>Lepidoptera</taxon>
        <taxon>Glossata</taxon>
        <taxon>Ditrysia</taxon>
        <taxon>Papilionoidea</taxon>
        <taxon>Papilionidae</taxon>
        <taxon>Papilioninae</taxon>
        <taxon>Iphiclides</taxon>
    </lineage>
</organism>
<dbReference type="EMBL" id="OW152839">
    <property type="protein sequence ID" value="CAH2060706.1"/>
    <property type="molecule type" value="Genomic_DNA"/>
</dbReference>
<name>A0ABN8IP98_9NEOP</name>
<evidence type="ECO:0000313" key="3">
    <source>
        <dbReference type="Proteomes" id="UP000837857"/>
    </source>
</evidence>
<feature type="non-terminal residue" evidence="2">
    <location>
        <position position="1"/>
    </location>
</feature>
<reference evidence="2" key="1">
    <citation type="submission" date="2022-03" db="EMBL/GenBank/DDBJ databases">
        <authorList>
            <person name="Martin H S."/>
        </authorList>
    </citation>
    <scope>NUCLEOTIDE SEQUENCE</scope>
</reference>
<evidence type="ECO:0000256" key="1">
    <source>
        <dbReference type="SAM" id="MobiDB-lite"/>
    </source>
</evidence>
<accession>A0ABN8IP98</accession>
<keyword evidence="3" id="KW-1185">Reference proteome</keyword>
<dbReference type="Proteomes" id="UP000837857">
    <property type="component" value="Chromosome 27"/>
</dbReference>
<proteinExistence type="predicted"/>
<evidence type="ECO:0000313" key="2">
    <source>
        <dbReference type="EMBL" id="CAH2060706.1"/>
    </source>
</evidence>